<feature type="non-terminal residue" evidence="3">
    <location>
        <position position="66"/>
    </location>
</feature>
<sequence>MGGAGGDNAQDDDGHGSGVSKSGTGKDRRASRLPPVTFTKPLSNITVHESKNAAFECNVSEAEAPV</sequence>
<dbReference type="Proteomes" id="UP000681967">
    <property type="component" value="Unassembled WGS sequence"/>
</dbReference>
<comment type="caution">
    <text evidence="3">The sequence shown here is derived from an EMBL/GenBank/DDBJ whole genome shotgun (WGS) entry which is preliminary data.</text>
</comment>
<evidence type="ECO:0000313" key="4">
    <source>
        <dbReference type="Proteomes" id="UP000681720"/>
    </source>
</evidence>
<accession>A0A8S3CAJ1</accession>
<protein>
    <submittedName>
        <fullName evidence="3">Uncharacterized protein</fullName>
    </submittedName>
</protein>
<dbReference type="Gene3D" id="2.60.40.10">
    <property type="entry name" value="Immunoglobulins"/>
    <property type="match status" value="1"/>
</dbReference>
<gene>
    <name evidence="2" type="ORF">BYL167_LOCUS42955</name>
    <name evidence="3" type="ORF">GIL414_LOCUS50606</name>
</gene>
<evidence type="ECO:0000313" key="2">
    <source>
        <dbReference type="EMBL" id="CAF4670700.1"/>
    </source>
</evidence>
<dbReference type="EMBL" id="CAJOBJ010169138">
    <property type="protein sequence ID" value="CAF4875827.1"/>
    <property type="molecule type" value="Genomic_DNA"/>
</dbReference>
<feature type="region of interest" description="Disordered" evidence="1">
    <location>
        <begin position="1"/>
        <end position="38"/>
    </location>
</feature>
<dbReference type="EMBL" id="CAJOBH010112909">
    <property type="protein sequence ID" value="CAF4670700.1"/>
    <property type="molecule type" value="Genomic_DNA"/>
</dbReference>
<dbReference type="AlphaFoldDB" id="A0A8S3CAJ1"/>
<reference evidence="3" key="1">
    <citation type="submission" date="2021-02" db="EMBL/GenBank/DDBJ databases">
        <authorList>
            <person name="Nowell W R."/>
        </authorList>
    </citation>
    <scope>NUCLEOTIDE SEQUENCE</scope>
</reference>
<evidence type="ECO:0000256" key="1">
    <source>
        <dbReference type="SAM" id="MobiDB-lite"/>
    </source>
</evidence>
<proteinExistence type="predicted"/>
<dbReference type="Proteomes" id="UP000681720">
    <property type="component" value="Unassembled WGS sequence"/>
</dbReference>
<organism evidence="3 4">
    <name type="scientific">Rotaria magnacalcarata</name>
    <dbReference type="NCBI Taxonomy" id="392030"/>
    <lineage>
        <taxon>Eukaryota</taxon>
        <taxon>Metazoa</taxon>
        <taxon>Spiralia</taxon>
        <taxon>Gnathifera</taxon>
        <taxon>Rotifera</taxon>
        <taxon>Eurotatoria</taxon>
        <taxon>Bdelloidea</taxon>
        <taxon>Philodinida</taxon>
        <taxon>Philodinidae</taxon>
        <taxon>Rotaria</taxon>
    </lineage>
</organism>
<name>A0A8S3CAJ1_9BILA</name>
<evidence type="ECO:0000313" key="3">
    <source>
        <dbReference type="EMBL" id="CAF4875827.1"/>
    </source>
</evidence>
<feature type="non-terminal residue" evidence="3">
    <location>
        <position position="1"/>
    </location>
</feature>
<dbReference type="InterPro" id="IPR013783">
    <property type="entry name" value="Ig-like_fold"/>
</dbReference>